<dbReference type="InterPro" id="IPR011057">
    <property type="entry name" value="Mss4-like_sf"/>
</dbReference>
<dbReference type="STRING" id="1072389.K1X4J3"/>
<gene>
    <name evidence="2" type="ORF">MBM_01949</name>
</gene>
<accession>K1X4J3</accession>
<dbReference type="InParanoid" id="K1X4J3"/>
<dbReference type="eggNOG" id="ENOG502SPQT">
    <property type="taxonomic scope" value="Eukaryota"/>
</dbReference>
<dbReference type="Gene3D" id="3.90.1590.10">
    <property type="entry name" value="glutathione-dependent formaldehyde- activating enzyme (gfa)"/>
    <property type="match status" value="1"/>
</dbReference>
<organism evidence="2 3">
    <name type="scientific">Marssonina brunnea f. sp. multigermtubi (strain MB_m1)</name>
    <name type="common">Marssonina leaf spot fungus</name>
    <dbReference type="NCBI Taxonomy" id="1072389"/>
    <lineage>
        <taxon>Eukaryota</taxon>
        <taxon>Fungi</taxon>
        <taxon>Dikarya</taxon>
        <taxon>Ascomycota</taxon>
        <taxon>Pezizomycotina</taxon>
        <taxon>Leotiomycetes</taxon>
        <taxon>Helotiales</taxon>
        <taxon>Drepanopezizaceae</taxon>
        <taxon>Drepanopeziza</taxon>
    </lineage>
</organism>
<dbReference type="SUPFAM" id="SSF51316">
    <property type="entry name" value="Mss4-like"/>
    <property type="match status" value="1"/>
</dbReference>
<dbReference type="KEGG" id="mbe:MBM_01949"/>
<keyword evidence="3" id="KW-1185">Reference proteome</keyword>
<feature type="region of interest" description="Disordered" evidence="1">
    <location>
        <begin position="139"/>
        <end position="166"/>
    </location>
</feature>
<evidence type="ECO:0000313" key="2">
    <source>
        <dbReference type="EMBL" id="EKD19997.1"/>
    </source>
</evidence>
<dbReference type="RefSeq" id="XP_007289838.1">
    <property type="nucleotide sequence ID" value="XM_007289776.1"/>
</dbReference>
<proteinExistence type="predicted"/>
<protein>
    <recommendedName>
        <fullName evidence="4">CENP-V/GFA domain-containing protein</fullName>
    </recommendedName>
</protein>
<dbReference type="OMA" id="PWFEEMI"/>
<dbReference type="GeneID" id="18757884"/>
<dbReference type="OrthoDB" id="3907216at2759"/>
<feature type="compositionally biased region" description="Gly residues" evidence="1">
    <location>
        <begin position="154"/>
        <end position="164"/>
    </location>
</feature>
<dbReference type="HOGENOM" id="CLU_098340_0_0_1"/>
<name>K1X4J3_MARBU</name>
<reference evidence="2 3" key="1">
    <citation type="journal article" date="2012" name="BMC Genomics">
        <title>Sequencing the genome of Marssonina brunnea reveals fungus-poplar co-evolution.</title>
        <authorList>
            <person name="Zhu S."/>
            <person name="Cao Y.-Z."/>
            <person name="Jiang C."/>
            <person name="Tan B.-Y."/>
            <person name="Wang Z."/>
            <person name="Feng S."/>
            <person name="Zhang L."/>
            <person name="Su X.-H."/>
            <person name="Brejova B."/>
            <person name="Vinar T."/>
            <person name="Xu M."/>
            <person name="Wang M.-X."/>
            <person name="Zhang S.-G."/>
            <person name="Huang M.-R."/>
            <person name="Wu R."/>
            <person name="Zhou Y."/>
        </authorList>
    </citation>
    <scope>NUCLEOTIDE SEQUENCE [LARGE SCALE GENOMIC DNA]</scope>
    <source>
        <strain evidence="2 3">MB_m1</strain>
    </source>
</reference>
<evidence type="ECO:0008006" key="4">
    <source>
        <dbReference type="Google" id="ProtNLM"/>
    </source>
</evidence>
<evidence type="ECO:0000256" key="1">
    <source>
        <dbReference type="SAM" id="MobiDB-lite"/>
    </source>
</evidence>
<evidence type="ECO:0000313" key="3">
    <source>
        <dbReference type="Proteomes" id="UP000006753"/>
    </source>
</evidence>
<dbReference type="AlphaFoldDB" id="K1X4J3"/>
<dbReference type="EMBL" id="JH921430">
    <property type="protein sequence ID" value="EKD19997.1"/>
    <property type="molecule type" value="Genomic_DNA"/>
</dbReference>
<dbReference type="Proteomes" id="UP000006753">
    <property type="component" value="Unassembled WGS sequence"/>
</dbReference>
<sequence>MSDQLHGGCSCGRNAYTITIPQNATEKPQVLFENSHGSRKSHATPLSAWLKVPLSWYQSTTQAFMSDESHAAIRRTYTSPSEQNCQRHFCGFCGTPLSFWSESPATEASYISLTLGSLASSDLRDLEDLGLLPAEALDDTEAGQEKMEKTASLAGGGGRSGQGNEGLPWFETMVKGSRLGNVQRIWGEKRAGNGRFKIEWEIVEWTAADEEGGDGSVPSAKRKIGQVVENEMME</sequence>